<dbReference type="GO" id="GO:0005634">
    <property type="term" value="C:nucleus"/>
    <property type="evidence" value="ECO:0007669"/>
    <property type="project" value="UniProtKB-UniRule"/>
</dbReference>
<keyword evidence="2" id="KW-0804">Transcription</keyword>
<dbReference type="GO" id="GO:0001228">
    <property type="term" value="F:DNA-binding transcription activator activity, RNA polymerase II-specific"/>
    <property type="evidence" value="ECO:0007669"/>
    <property type="project" value="TreeGrafter"/>
</dbReference>
<feature type="region of interest" description="Disordered" evidence="4">
    <location>
        <begin position="165"/>
        <end position="184"/>
    </location>
</feature>
<evidence type="ECO:0000259" key="5">
    <source>
        <dbReference type="PROSITE" id="PS50118"/>
    </source>
</evidence>
<dbReference type="Pfam" id="PF00505">
    <property type="entry name" value="HMG_box"/>
    <property type="match status" value="1"/>
</dbReference>
<proteinExistence type="predicted"/>
<dbReference type="AlphaFoldDB" id="A0A9W9DG08"/>
<keyword evidence="3" id="KW-0539">Nucleus</keyword>
<comment type="caution">
    <text evidence="6">The sequence shown here is derived from an EMBL/GenBank/DDBJ whole genome shotgun (WGS) entry which is preliminary data.</text>
</comment>
<feature type="domain" description="HMG box" evidence="5">
    <location>
        <begin position="89"/>
        <end position="158"/>
    </location>
</feature>
<evidence type="ECO:0000256" key="1">
    <source>
        <dbReference type="ARBA" id="ARBA00023125"/>
    </source>
</evidence>
<dbReference type="PANTHER" id="PTHR10270">
    <property type="entry name" value="SOX TRANSCRIPTION FACTOR"/>
    <property type="match status" value="1"/>
</dbReference>
<dbReference type="InterPro" id="IPR036910">
    <property type="entry name" value="HMG_box_dom_sf"/>
</dbReference>
<feature type="compositionally biased region" description="Basic residues" evidence="4">
    <location>
        <begin position="203"/>
        <end position="214"/>
    </location>
</feature>
<dbReference type="InterPro" id="IPR009071">
    <property type="entry name" value="HMG_box_dom"/>
</dbReference>
<evidence type="ECO:0000256" key="2">
    <source>
        <dbReference type="ARBA" id="ARBA00023163"/>
    </source>
</evidence>
<accession>A0A9W9DG08</accession>
<feature type="region of interest" description="Disordered" evidence="4">
    <location>
        <begin position="290"/>
        <end position="312"/>
    </location>
</feature>
<organism evidence="6 7">
    <name type="scientific">Lentinula lateritia</name>
    <dbReference type="NCBI Taxonomy" id="40482"/>
    <lineage>
        <taxon>Eukaryota</taxon>
        <taxon>Fungi</taxon>
        <taxon>Dikarya</taxon>
        <taxon>Basidiomycota</taxon>
        <taxon>Agaricomycotina</taxon>
        <taxon>Agaricomycetes</taxon>
        <taxon>Agaricomycetidae</taxon>
        <taxon>Agaricales</taxon>
        <taxon>Marasmiineae</taxon>
        <taxon>Omphalotaceae</taxon>
        <taxon>Lentinula</taxon>
    </lineage>
</organism>
<gene>
    <name evidence="6" type="ORF">C8J55DRAFT_565269</name>
</gene>
<protein>
    <recommendedName>
        <fullName evidence="5">HMG box domain-containing protein</fullName>
    </recommendedName>
</protein>
<evidence type="ECO:0000256" key="4">
    <source>
        <dbReference type="SAM" id="MobiDB-lite"/>
    </source>
</evidence>
<name>A0A9W9DG08_9AGAR</name>
<dbReference type="Gene3D" id="1.10.30.10">
    <property type="entry name" value="High mobility group box domain"/>
    <property type="match status" value="1"/>
</dbReference>
<feature type="DNA-binding region" description="HMG box" evidence="3">
    <location>
        <begin position="89"/>
        <end position="158"/>
    </location>
</feature>
<dbReference type="CDD" id="cd01389">
    <property type="entry name" value="HMG-box_ROX1-like"/>
    <property type="match status" value="1"/>
</dbReference>
<reference evidence="6" key="1">
    <citation type="submission" date="2022-08" db="EMBL/GenBank/DDBJ databases">
        <authorList>
            <consortium name="DOE Joint Genome Institute"/>
            <person name="Min B."/>
            <person name="Riley R."/>
            <person name="Sierra-Patev S."/>
            <person name="Naranjo-Ortiz M."/>
            <person name="Looney B."/>
            <person name="Konkel Z."/>
            <person name="Slot J.C."/>
            <person name="Sakamoto Y."/>
            <person name="Steenwyk J.L."/>
            <person name="Rokas A."/>
            <person name="Carro J."/>
            <person name="Camarero S."/>
            <person name="Ferreira P."/>
            <person name="Molpeceres G."/>
            <person name="Ruiz-Duenas F.J."/>
            <person name="Serrano A."/>
            <person name="Henrissat B."/>
            <person name="Drula E."/>
            <person name="Hughes K.W."/>
            <person name="Mata J.L."/>
            <person name="Ishikawa N.K."/>
            <person name="Vargas-Isla R."/>
            <person name="Ushijima S."/>
            <person name="Smith C.A."/>
            <person name="Ahrendt S."/>
            <person name="Andreopoulos W."/>
            <person name="He G."/>
            <person name="Labutti K."/>
            <person name="Lipzen A."/>
            <person name="Ng V."/>
            <person name="Sandor L."/>
            <person name="Barry K."/>
            <person name="Martinez A.T."/>
            <person name="Xiao Y."/>
            <person name="Gibbons J.G."/>
            <person name="Terashima K."/>
            <person name="Hibbett D.S."/>
            <person name="Grigoriev I.V."/>
        </authorList>
    </citation>
    <scope>NUCLEOTIDE SEQUENCE</scope>
    <source>
        <strain evidence="6">Sp2 HRB7682 ss15</strain>
    </source>
</reference>
<dbReference type="EMBL" id="JANVFS010000041">
    <property type="protein sequence ID" value="KAJ4467407.1"/>
    <property type="molecule type" value="Genomic_DNA"/>
</dbReference>
<dbReference type="PROSITE" id="PS50118">
    <property type="entry name" value="HMG_BOX_2"/>
    <property type="match status" value="1"/>
</dbReference>
<feature type="region of interest" description="Disordered" evidence="4">
    <location>
        <begin position="69"/>
        <end position="93"/>
    </location>
</feature>
<keyword evidence="1 3" id="KW-0238">DNA-binding</keyword>
<dbReference type="InterPro" id="IPR050140">
    <property type="entry name" value="SRY-related_HMG-box_TF-like"/>
</dbReference>
<dbReference type="SMART" id="SM00398">
    <property type="entry name" value="HMG"/>
    <property type="match status" value="1"/>
</dbReference>
<dbReference type="GO" id="GO:0030154">
    <property type="term" value="P:cell differentiation"/>
    <property type="evidence" value="ECO:0007669"/>
    <property type="project" value="TreeGrafter"/>
</dbReference>
<evidence type="ECO:0000313" key="7">
    <source>
        <dbReference type="Proteomes" id="UP001150238"/>
    </source>
</evidence>
<feature type="region of interest" description="Disordered" evidence="4">
    <location>
        <begin position="196"/>
        <end position="231"/>
    </location>
</feature>
<dbReference type="Proteomes" id="UP001150238">
    <property type="component" value="Unassembled WGS sequence"/>
</dbReference>
<evidence type="ECO:0000256" key="3">
    <source>
        <dbReference type="PROSITE-ProRule" id="PRU00267"/>
    </source>
</evidence>
<sequence length="457" mass="50628">MNHDQQYHFSYVSLPSPSPSLPATFYPDLRHSPISLPEVRLSRNTHPEFHRPISDSPVQQYRSQSDTYSFATSPRSEVVSPAPEVRPRIPRPPNAFMLFRSNMLRTKAIPQTAEKRQQQLSKVAGECWNLLSPEEKQVWHNEAAKQLREHQLKYPHYKFTPAARGCSRKMKKDGQQSAVADKNRVRELREKWTQIYGPAVAPSRRRKPKQKAHSLPRSEPDPTLESLFNDPSFTFTSSPPSSLTASPSSSVSDGSLPPIFPNPSYPHYSENQPYSFSGFFMSDYPFPRPSSTSSNSSCDGSVTSSASSFDAPSTSFAPSYSVSSSPPLDDNALCAGFSGLDITPTATSFRESDMCPQPLNPLRQPPSFIRLTNEGTSSELPFLSPLVPSPSEHGANYPEESYVDGTSAYPGFIPPFLYDSSRLGELDFNSLGPIPSPNGDSLNFGSWSFIEEESSGL</sequence>
<dbReference type="GO" id="GO:0000978">
    <property type="term" value="F:RNA polymerase II cis-regulatory region sequence-specific DNA binding"/>
    <property type="evidence" value="ECO:0007669"/>
    <property type="project" value="TreeGrafter"/>
</dbReference>
<dbReference type="SUPFAM" id="SSF47095">
    <property type="entry name" value="HMG-box"/>
    <property type="match status" value="1"/>
</dbReference>
<dbReference type="PANTHER" id="PTHR10270:SF161">
    <property type="entry name" value="SEX-DETERMINING REGION Y PROTEIN"/>
    <property type="match status" value="1"/>
</dbReference>
<evidence type="ECO:0000313" key="6">
    <source>
        <dbReference type="EMBL" id="KAJ4467407.1"/>
    </source>
</evidence>
<reference evidence="6" key="2">
    <citation type="journal article" date="2023" name="Proc. Natl. Acad. Sci. U.S.A.">
        <title>A global phylogenomic analysis of the shiitake genus Lentinula.</title>
        <authorList>
            <person name="Sierra-Patev S."/>
            <person name="Min B."/>
            <person name="Naranjo-Ortiz M."/>
            <person name="Looney B."/>
            <person name="Konkel Z."/>
            <person name="Slot J.C."/>
            <person name="Sakamoto Y."/>
            <person name="Steenwyk J.L."/>
            <person name="Rokas A."/>
            <person name="Carro J."/>
            <person name="Camarero S."/>
            <person name="Ferreira P."/>
            <person name="Molpeceres G."/>
            <person name="Ruiz-Duenas F.J."/>
            <person name="Serrano A."/>
            <person name="Henrissat B."/>
            <person name="Drula E."/>
            <person name="Hughes K.W."/>
            <person name="Mata J.L."/>
            <person name="Ishikawa N.K."/>
            <person name="Vargas-Isla R."/>
            <person name="Ushijima S."/>
            <person name="Smith C.A."/>
            <person name="Donoghue J."/>
            <person name="Ahrendt S."/>
            <person name="Andreopoulos W."/>
            <person name="He G."/>
            <person name="LaButti K."/>
            <person name="Lipzen A."/>
            <person name="Ng V."/>
            <person name="Riley R."/>
            <person name="Sandor L."/>
            <person name="Barry K."/>
            <person name="Martinez A.T."/>
            <person name="Xiao Y."/>
            <person name="Gibbons J.G."/>
            <person name="Terashima K."/>
            <person name="Grigoriev I.V."/>
            <person name="Hibbett D."/>
        </authorList>
    </citation>
    <scope>NUCLEOTIDE SEQUENCE</scope>
    <source>
        <strain evidence="6">Sp2 HRB7682 ss15</strain>
    </source>
</reference>